<keyword evidence="6" id="KW-0808">Transferase</keyword>
<dbReference type="SUPFAM" id="SSF53383">
    <property type="entry name" value="PLP-dependent transferases"/>
    <property type="match status" value="1"/>
</dbReference>
<evidence type="ECO:0000256" key="1">
    <source>
        <dbReference type="ARBA" id="ARBA00001933"/>
    </source>
</evidence>
<dbReference type="PROSITE" id="PS00595">
    <property type="entry name" value="AA_TRANSFER_CLASS_5"/>
    <property type="match status" value="1"/>
</dbReference>
<dbReference type="InterPro" id="IPR016454">
    <property type="entry name" value="Cysteine_dSase"/>
</dbReference>
<dbReference type="PIRSF" id="PIRSF005572">
    <property type="entry name" value="NifS"/>
    <property type="match status" value="1"/>
</dbReference>
<comment type="cofactor">
    <cofactor evidence="1 12">
        <name>pyridoxal 5'-phosphate</name>
        <dbReference type="ChEBI" id="CHEBI:597326"/>
    </cofactor>
</comment>
<name>A0A2W5KJ39_ANCNO</name>
<evidence type="ECO:0000256" key="6">
    <source>
        <dbReference type="ARBA" id="ARBA00022679"/>
    </source>
</evidence>
<keyword evidence="8" id="KW-0663">Pyridoxal phosphate</keyword>
<keyword evidence="9" id="KW-0408">Iron</keyword>
<dbReference type="GO" id="GO:0031071">
    <property type="term" value="F:cysteine desulfurase activity"/>
    <property type="evidence" value="ECO:0007669"/>
    <property type="project" value="UniProtKB-EC"/>
</dbReference>
<evidence type="ECO:0000256" key="8">
    <source>
        <dbReference type="ARBA" id="ARBA00022898"/>
    </source>
</evidence>
<dbReference type="Gene3D" id="1.10.260.50">
    <property type="match status" value="1"/>
</dbReference>
<comment type="catalytic activity">
    <reaction evidence="11">
        <text>(sulfur carrier)-H + L-cysteine = (sulfur carrier)-SH + L-alanine</text>
        <dbReference type="Rhea" id="RHEA:43892"/>
        <dbReference type="Rhea" id="RHEA-COMP:14737"/>
        <dbReference type="Rhea" id="RHEA-COMP:14739"/>
        <dbReference type="ChEBI" id="CHEBI:29917"/>
        <dbReference type="ChEBI" id="CHEBI:35235"/>
        <dbReference type="ChEBI" id="CHEBI:57972"/>
        <dbReference type="ChEBI" id="CHEBI:64428"/>
        <dbReference type="EC" id="2.8.1.7"/>
    </reaction>
</comment>
<dbReference type="Gene3D" id="3.90.1150.10">
    <property type="entry name" value="Aspartate Aminotransferase, domain 1"/>
    <property type="match status" value="1"/>
</dbReference>
<accession>A0A2W5KJ39</accession>
<comment type="similarity">
    <text evidence="3">Belongs to the class-V pyridoxal-phosphate-dependent aminotransferase family. NifS/IscS subfamily.</text>
</comment>
<proteinExistence type="inferred from homology"/>
<dbReference type="EC" id="2.8.1.7" evidence="4"/>
<protein>
    <recommendedName>
        <fullName evidence="5">Cysteine desulfurase</fullName>
        <ecNumber evidence="4">2.8.1.7</ecNumber>
    </recommendedName>
</protein>
<dbReference type="Proteomes" id="UP000249577">
    <property type="component" value="Unassembled WGS sequence"/>
</dbReference>
<evidence type="ECO:0000313" key="14">
    <source>
        <dbReference type="EMBL" id="PZQ14905.1"/>
    </source>
</evidence>
<comment type="caution">
    <text evidence="14">The sequence shown here is derived from an EMBL/GenBank/DDBJ whole genome shotgun (WGS) entry which is preliminary data.</text>
</comment>
<dbReference type="InterPro" id="IPR020578">
    <property type="entry name" value="Aminotrans_V_PyrdxlP_BS"/>
</dbReference>
<dbReference type="AlphaFoldDB" id="A0A2W5KJ39"/>
<dbReference type="Gene3D" id="3.40.640.10">
    <property type="entry name" value="Type I PLP-dependent aspartate aminotransferase-like (Major domain)"/>
    <property type="match status" value="1"/>
</dbReference>
<evidence type="ECO:0000256" key="7">
    <source>
        <dbReference type="ARBA" id="ARBA00022723"/>
    </source>
</evidence>
<evidence type="ECO:0000256" key="11">
    <source>
        <dbReference type="ARBA" id="ARBA00050776"/>
    </source>
</evidence>
<dbReference type="PANTHER" id="PTHR11601:SF34">
    <property type="entry name" value="CYSTEINE DESULFURASE"/>
    <property type="match status" value="1"/>
</dbReference>
<dbReference type="Pfam" id="PF00266">
    <property type="entry name" value="Aminotran_5"/>
    <property type="match status" value="1"/>
</dbReference>
<evidence type="ECO:0000259" key="13">
    <source>
        <dbReference type="Pfam" id="PF00266"/>
    </source>
</evidence>
<dbReference type="InterPro" id="IPR015424">
    <property type="entry name" value="PyrdxlP-dep_Trfase"/>
</dbReference>
<dbReference type="InterPro" id="IPR000192">
    <property type="entry name" value="Aminotrans_V_dom"/>
</dbReference>
<evidence type="ECO:0000256" key="9">
    <source>
        <dbReference type="ARBA" id="ARBA00023004"/>
    </source>
</evidence>
<evidence type="ECO:0000256" key="10">
    <source>
        <dbReference type="ARBA" id="ARBA00023014"/>
    </source>
</evidence>
<reference evidence="14 15" key="1">
    <citation type="submission" date="2017-08" db="EMBL/GenBank/DDBJ databases">
        <title>Infants hospitalized years apart are colonized by the same room-sourced microbial strains.</title>
        <authorList>
            <person name="Brooks B."/>
            <person name="Olm M.R."/>
            <person name="Firek B.A."/>
            <person name="Baker R."/>
            <person name="Thomas B.C."/>
            <person name="Morowitz M.J."/>
            <person name="Banfield J.F."/>
        </authorList>
    </citation>
    <scope>NUCLEOTIDE SEQUENCE [LARGE SCALE GENOMIC DNA]</scope>
    <source>
        <strain evidence="14">S2_005_003_R2_43</strain>
    </source>
</reference>
<dbReference type="InterPro" id="IPR015422">
    <property type="entry name" value="PyrdxlP-dep_Trfase_small"/>
</dbReference>
<dbReference type="InterPro" id="IPR015421">
    <property type="entry name" value="PyrdxlP-dep_Trfase_major"/>
</dbReference>
<gene>
    <name evidence="14" type="ORF">DI565_10670</name>
</gene>
<evidence type="ECO:0000256" key="5">
    <source>
        <dbReference type="ARBA" id="ARBA00013558"/>
    </source>
</evidence>
<evidence type="ECO:0000256" key="12">
    <source>
        <dbReference type="RuleBase" id="RU004504"/>
    </source>
</evidence>
<dbReference type="GO" id="GO:0051536">
    <property type="term" value="F:iron-sulfur cluster binding"/>
    <property type="evidence" value="ECO:0007669"/>
    <property type="project" value="UniProtKB-KW"/>
</dbReference>
<keyword evidence="10" id="KW-0411">Iron-sulfur</keyword>
<dbReference type="EMBL" id="QFPN01000005">
    <property type="protein sequence ID" value="PZQ14905.1"/>
    <property type="molecule type" value="Genomic_DNA"/>
</dbReference>
<evidence type="ECO:0000256" key="2">
    <source>
        <dbReference type="ARBA" id="ARBA00003120"/>
    </source>
</evidence>
<evidence type="ECO:0000313" key="15">
    <source>
        <dbReference type="Proteomes" id="UP000249577"/>
    </source>
</evidence>
<evidence type="ECO:0000256" key="3">
    <source>
        <dbReference type="ARBA" id="ARBA00006490"/>
    </source>
</evidence>
<keyword evidence="7" id="KW-0479">Metal-binding</keyword>
<evidence type="ECO:0000256" key="4">
    <source>
        <dbReference type="ARBA" id="ARBA00012239"/>
    </source>
</evidence>
<dbReference type="PANTHER" id="PTHR11601">
    <property type="entry name" value="CYSTEINE DESULFURYLASE FAMILY MEMBER"/>
    <property type="match status" value="1"/>
</dbReference>
<feature type="domain" description="Aminotransferase class V" evidence="13">
    <location>
        <begin position="6"/>
        <end position="363"/>
    </location>
</feature>
<dbReference type="GO" id="GO:0046872">
    <property type="term" value="F:metal ion binding"/>
    <property type="evidence" value="ECO:0007669"/>
    <property type="project" value="UniProtKB-KW"/>
</dbReference>
<organism evidence="14 15">
    <name type="scientific">Ancylobacter novellus</name>
    <name type="common">Thiobacillus novellus</name>
    <dbReference type="NCBI Taxonomy" id="921"/>
    <lineage>
        <taxon>Bacteria</taxon>
        <taxon>Pseudomonadati</taxon>
        <taxon>Pseudomonadota</taxon>
        <taxon>Alphaproteobacteria</taxon>
        <taxon>Hyphomicrobiales</taxon>
        <taxon>Xanthobacteraceae</taxon>
        <taxon>Ancylobacter</taxon>
    </lineage>
</organism>
<comment type="function">
    <text evidence="2">Catalyzes the removal of elemental sulfur atoms from cysteine to produce alanine. Seems to participate in the biosynthesis of the nitrogenase metalloclusters by providing the inorganic sulfur required for the Fe-S core formation.</text>
</comment>
<sequence length="393" mass="39646">MTGGRVYLDHNATTAARPAVIAAMAEVLAATGNPSSIHAEGRAKRALIENARRQVAALVGADPACVTFTSGGTEASNLALSPSIRDPRDPRPVTRLLVSAVEHPAVAAGARFSPDAVEAIPVDASGLIRLDRLDEAFAAHAAAQPDERAMLALMAANNETGVIEPVADAAAIAKGHGGLVHVDAVQAAGKIPVDMAALGCDFLAVAAHKFGGPAGVGALIRADERLHVTEAVVRGGGQEKGWRAGTENVAGIVGMGVAAEEALAGLDAFARLAQARDALEEGLRRLGDVVVFGEDASRLPNTCCFAMPGVSSASAMIALDLAGVAVSSGSACSSGKTKASPVLDAMGVGHDLSSGMLRVSFGWSSLPGDGEAFLAAWAPIAGRRKPGDIVTAA</sequence>